<dbReference type="InterPro" id="IPR028098">
    <property type="entry name" value="Glyco_trans_4-like_N"/>
</dbReference>
<dbReference type="InterPro" id="IPR050194">
    <property type="entry name" value="Glycosyltransferase_grp1"/>
</dbReference>
<organism evidence="3">
    <name type="scientific">marine sediment metagenome</name>
    <dbReference type="NCBI Taxonomy" id="412755"/>
    <lineage>
        <taxon>unclassified sequences</taxon>
        <taxon>metagenomes</taxon>
        <taxon>ecological metagenomes</taxon>
    </lineage>
</organism>
<evidence type="ECO:0008006" key="4">
    <source>
        <dbReference type="Google" id="ProtNLM"/>
    </source>
</evidence>
<dbReference type="AlphaFoldDB" id="X1LRJ3"/>
<feature type="domain" description="Glycosyltransferase subfamily 4-like N-terminal" evidence="2">
    <location>
        <begin position="2"/>
        <end position="66"/>
    </location>
</feature>
<gene>
    <name evidence="3" type="ORF">S06H3_31447</name>
</gene>
<proteinExistence type="predicted"/>
<name>X1LRJ3_9ZZZZ</name>
<evidence type="ECO:0000313" key="3">
    <source>
        <dbReference type="EMBL" id="GAI21718.1"/>
    </source>
</evidence>
<dbReference type="Pfam" id="PF00534">
    <property type="entry name" value="Glycos_transf_1"/>
    <property type="match status" value="1"/>
</dbReference>
<sequence length="260" mass="29440">MPYCILVHGSDLKYSSRSKIDAFISSKILKNASMILVNSKYTKDRVLEKGYKRSKIKVLNPGVDTKIFQPNIDTHKIKERYKLFNRRIVLTVARLVPRKGHEIVIKAIPEVIKHIPNLVYIIAGTGEEESRLKEMVDKLKIRAHVIFTGFMEKELLPQLYNACDIFVMPSYERQEFGDFEGFGIAFLEANACEKPVIGGRSGGIEDAVVDGETGLLVDSHNVSEIIDAVVRLLKNRDLAEKLGQNGRDRVEKKLSWQKIG</sequence>
<dbReference type="Pfam" id="PF13439">
    <property type="entry name" value="Glyco_transf_4"/>
    <property type="match status" value="1"/>
</dbReference>
<protein>
    <recommendedName>
        <fullName evidence="4">Glycosyl transferase family 1 domain-containing protein</fullName>
    </recommendedName>
</protein>
<dbReference type="EMBL" id="BARV01018622">
    <property type="protein sequence ID" value="GAI21718.1"/>
    <property type="molecule type" value="Genomic_DNA"/>
</dbReference>
<dbReference type="SUPFAM" id="SSF53756">
    <property type="entry name" value="UDP-Glycosyltransferase/glycogen phosphorylase"/>
    <property type="match status" value="1"/>
</dbReference>
<reference evidence="3" key="1">
    <citation type="journal article" date="2014" name="Front. Microbiol.">
        <title>High frequency of phylogenetically diverse reductive dehalogenase-homologous genes in deep subseafloor sedimentary metagenomes.</title>
        <authorList>
            <person name="Kawai M."/>
            <person name="Futagami T."/>
            <person name="Toyoda A."/>
            <person name="Takaki Y."/>
            <person name="Nishi S."/>
            <person name="Hori S."/>
            <person name="Arai W."/>
            <person name="Tsubouchi T."/>
            <person name="Morono Y."/>
            <person name="Uchiyama I."/>
            <person name="Ito T."/>
            <person name="Fujiyama A."/>
            <person name="Inagaki F."/>
            <person name="Takami H."/>
        </authorList>
    </citation>
    <scope>NUCLEOTIDE SEQUENCE</scope>
    <source>
        <strain evidence="3">Expedition CK06-06</strain>
    </source>
</reference>
<dbReference type="GO" id="GO:0016758">
    <property type="term" value="F:hexosyltransferase activity"/>
    <property type="evidence" value="ECO:0007669"/>
    <property type="project" value="TreeGrafter"/>
</dbReference>
<dbReference type="InterPro" id="IPR001296">
    <property type="entry name" value="Glyco_trans_1"/>
</dbReference>
<evidence type="ECO:0000259" key="1">
    <source>
        <dbReference type="Pfam" id="PF00534"/>
    </source>
</evidence>
<accession>X1LRJ3</accession>
<feature type="non-terminal residue" evidence="3">
    <location>
        <position position="260"/>
    </location>
</feature>
<dbReference type="Gene3D" id="3.40.50.2000">
    <property type="entry name" value="Glycogen Phosphorylase B"/>
    <property type="match status" value="2"/>
</dbReference>
<dbReference type="PANTHER" id="PTHR45947">
    <property type="entry name" value="SULFOQUINOVOSYL TRANSFERASE SQD2"/>
    <property type="match status" value="1"/>
</dbReference>
<evidence type="ECO:0000259" key="2">
    <source>
        <dbReference type="Pfam" id="PF13439"/>
    </source>
</evidence>
<comment type="caution">
    <text evidence="3">The sequence shown here is derived from an EMBL/GenBank/DDBJ whole genome shotgun (WGS) entry which is preliminary data.</text>
</comment>
<feature type="domain" description="Glycosyl transferase family 1" evidence="1">
    <location>
        <begin position="85"/>
        <end position="248"/>
    </location>
</feature>
<dbReference type="PANTHER" id="PTHR45947:SF3">
    <property type="entry name" value="SULFOQUINOVOSYL TRANSFERASE SQD2"/>
    <property type="match status" value="1"/>
</dbReference>
<dbReference type="CDD" id="cd03801">
    <property type="entry name" value="GT4_PimA-like"/>
    <property type="match status" value="1"/>
</dbReference>